<name>A0A9P7ACW0_9AGAM</name>
<dbReference type="RefSeq" id="XP_041154119.1">
    <property type="nucleotide sequence ID" value="XM_041298738.1"/>
</dbReference>
<accession>A0A9P7ACW0</accession>
<evidence type="ECO:0000313" key="1">
    <source>
        <dbReference type="EMBL" id="KAG1786704.1"/>
    </source>
</evidence>
<gene>
    <name evidence="1" type="ORF">HD556DRAFT_1247928</name>
</gene>
<dbReference type="EMBL" id="JABBWE010000089">
    <property type="protein sequence ID" value="KAG1786704.1"/>
    <property type="molecule type" value="Genomic_DNA"/>
</dbReference>
<evidence type="ECO:0000313" key="2">
    <source>
        <dbReference type="Proteomes" id="UP000719766"/>
    </source>
</evidence>
<dbReference type="OrthoDB" id="2994945at2759"/>
<comment type="caution">
    <text evidence="1">The sequence shown here is derived from an EMBL/GenBank/DDBJ whole genome shotgun (WGS) entry which is preliminary data.</text>
</comment>
<dbReference type="Proteomes" id="UP000719766">
    <property type="component" value="Unassembled WGS sequence"/>
</dbReference>
<proteinExistence type="predicted"/>
<protein>
    <recommendedName>
        <fullName evidence="3">Helix-turn-helix domain-containing protein</fullName>
    </recommendedName>
</protein>
<dbReference type="GeneID" id="64592502"/>
<keyword evidence="2" id="KW-1185">Reference proteome</keyword>
<evidence type="ECO:0008006" key="3">
    <source>
        <dbReference type="Google" id="ProtNLM"/>
    </source>
</evidence>
<reference evidence="1" key="1">
    <citation type="journal article" date="2020" name="New Phytol.">
        <title>Comparative genomics reveals dynamic genome evolution in host specialist ectomycorrhizal fungi.</title>
        <authorList>
            <person name="Lofgren L.A."/>
            <person name="Nguyen N.H."/>
            <person name="Vilgalys R."/>
            <person name="Ruytinx J."/>
            <person name="Liao H.L."/>
            <person name="Branco S."/>
            <person name="Kuo A."/>
            <person name="LaButti K."/>
            <person name="Lipzen A."/>
            <person name="Andreopoulos W."/>
            <person name="Pangilinan J."/>
            <person name="Riley R."/>
            <person name="Hundley H."/>
            <person name="Na H."/>
            <person name="Barry K."/>
            <person name="Grigoriev I.V."/>
            <person name="Stajich J.E."/>
            <person name="Kennedy P.G."/>
        </authorList>
    </citation>
    <scope>NUCLEOTIDE SEQUENCE</scope>
    <source>
        <strain evidence="1">S12</strain>
    </source>
</reference>
<organism evidence="1 2">
    <name type="scientific">Suillus plorans</name>
    <dbReference type="NCBI Taxonomy" id="116603"/>
    <lineage>
        <taxon>Eukaryota</taxon>
        <taxon>Fungi</taxon>
        <taxon>Dikarya</taxon>
        <taxon>Basidiomycota</taxon>
        <taxon>Agaricomycotina</taxon>
        <taxon>Agaricomycetes</taxon>
        <taxon>Agaricomycetidae</taxon>
        <taxon>Boletales</taxon>
        <taxon>Suillineae</taxon>
        <taxon>Suillaceae</taxon>
        <taxon>Suillus</taxon>
    </lineage>
</organism>
<sequence length="69" mass="8151">MIVHHIWKVLCILRCRKPPTCPFGRKLATVNLYDNGILSLEQILECVGFSKRTFWQILRPWRENGVQRA</sequence>
<dbReference type="AlphaFoldDB" id="A0A9P7ACW0"/>